<dbReference type="InterPro" id="IPR007375">
    <property type="entry name" value="SoxG"/>
</dbReference>
<dbReference type="Gene3D" id="3.30.70.1520">
    <property type="entry name" value="Heterotetrameric sarcosine oxidase"/>
    <property type="match status" value="1"/>
</dbReference>
<evidence type="ECO:0000313" key="2">
    <source>
        <dbReference type="Proteomes" id="UP000199700"/>
    </source>
</evidence>
<dbReference type="SUPFAM" id="SSF103025">
    <property type="entry name" value="Folate-binding domain"/>
    <property type="match status" value="1"/>
</dbReference>
<gene>
    <name evidence="1" type="ORF">SAMN04489751_1745</name>
</gene>
<reference evidence="1" key="1">
    <citation type="submission" date="2016-10" db="EMBL/GenBank/DDBJ databases">
        <authorList>
            <person name="Varghese N."/>
            <person name="Submissions S."/>
        </authorList>
    </citation>
    <scope>NUCLEOTIDE SEQUENCE [LARGE SCALE GENOMIC DNA]</scope>
    <source>
        <strain evidence="1">DSM 22082</strain>
    </source>
</reference>
<keyword evidence="2" id="KW-1185">Reference proteome</keyword>
<sequence>MAETTHTTEQRQRQLRNVESSAEALDALRVSPGAHLAEEMATATKAGGDAVGLRERAFAVQLGLRATPGTASAQALESALGITLPKQIGEVTGDEAGLYALWLGPDEFLVVDVSRRQRPGETLIAEASLEGLPGQAVDLSANRTILELTGAKAREVLEKSVRTDLHSRVFGVGTAISTQLGPVPVIVHHSAELEYRVYPRASFADFTVRWLLDGMAEFLTSGGGAGFAGSASAEAESSD</sequence>
<dbReference type="STRING" id="629680.SAMN04489751_1745"/>
<name>A0A1H1R8H8_BRESA</name>
<organism evidence="1 2">
    <name type="scientific">Brevibacterium sandarakinum</name>
    <dbReference type="NCBI Taxonomy" id="629680"/>
    <lineage>
        <taxon>Bacteria</taxon>
        <taxon>Bacillati</taxon>
        <taxon>Actinomycetota</taxon>
        <taxon>Actinomycetes</taxon>
        <taxon>Micrococcales</taxon>
        <taxon>Brevibacteriaceae</taxon>
        <taxon>Brevibacterium</taxon>
    </lineage>
</organism>
<dbReference type="Pfam" id="PF04268">
    <property type="entry name" value="SoxG"/>
    <property type="match status" value="1"/>
</dbReference>
<evidence type="ECO:0000313" key="1">
    <source>
        <dbReference type="EMBL" id="SDS32031.1"/>
    </source>
</evidence>
<dbReference type="Proteomes" id="UP000199700">
    <property type="component" value="Chromosome"/>
</dbReference>
<protein>
    <submittedName>
        <fullName evidence="1">Sarcosine oxidase subunit gamma</fullName>
    </submittedName>
</protein>
<dbReference type="InterPro" id="IPR027266">
    <property type="entry name" value="TrmE/GcvT-like"/>
</dbReference>
<dbReference type="OrthoDB" id="9814782at2"/>
<dbReference type="Gene3D" id="3.30.1360.120">
    <property type="entry name" value="Probable tRNA modification gtpase trme, domain 1"/>
    <property type="match status" value="1"/>
</dbReference>
<proteinExistence type="predicted"/>
<accession>A0A1H1R8H8</accession>
<dbReference type="EMBL" id="LT629739">
    <property type="protein sequence ID" value="SDS32031.1"/>
    <property type="molecule type" value="Genomic_DNA"/>
</dbReference>
<dbReference type="RefSeq" id="WP_092104859.1">
    <property type="nucleotide sequence ID" value="NZ_LT629739.1"/>
</dbReference>
<dbReference type="AlphaFoldDB" id="A0A1H1R8H8"/>